<sequence>MYAYSGNMEDARLVEEYVVLITSFIVGYARNGRDVNAICTFRDTMRKGIRANEYTFSSTLISCGSISNLDAGKSIHALSVKSGFVLFVAPQTSLPTMYL</sequence>
<evidence type="ECO:0000313" key="2">
    <source>
        <dbReference type="Proteomes" id="UP001057402"/>
    </source>
</evidence>
<reference evidence="2" key="1">
    <citation type="journal article" date="2023" name="Front. Plant Sci.">
        <title>Chromosomal-level genome assembly of Melastoma candidum provides insights into trichome evolution.</title>
        <authorList>
            <person name="Zhong Y."/>
            <person name="Wu W."/>
            <person name="Sun C."/>
            <person name="Zou P."/>
            <person name="Liu Y."/>
            <person name="Dai S."/>
            <person name="Zhou R."/>
        </authorList>
    </citation>
    <scope>NUCLEOTIDE SEQUENCE [LARGE SCALE GENOMIC DNA]</scope>
</reference>
<comment type="caution">
    <text evidence="1">The sequence shown here is derived from an EMBL/GenBank/DDBJ whole genome shotgun (WGS) entry which is preliminary data.</text>
</comment>
<accession>A0ACB9MRH7</accession>
<proteinExistence type="predicted"/>
<name>A0ACB9MRH7_9MYRT</name>
<keyword evidence="2" id="KW-1185">Reference proteome</keyword>
<organism evidence="1 2">
    <name type="scientific">Melastoma candidum</name>
    <dbReference type="NCBI Taxonomy" id="119954"/>
    <lineage>
        <taxon>Eukaryota</taxon>
        <taxon>Viridiplantae</taxon>
        <taxon>Streptophyta</taxon>
        <taxon>Embryophyta</taxon>
        <taxon>Tracheophyta</taxon>
        <taxon>Spermatophyta</taxon>
        <taxon>Magnoliopsida</taxon>
        <taxon>eudicotyledons</taxon>
        <taxon>Gunneridae</taxon>
        <taxon>Pentapetalae</taxon>
        <taxon>rosids</taxon>
        <taxon>malvids</taxon>
        <taxon>Myrtales</taxon>
        <taxon>Melastomataceae</taxon>
        <taxon>Melastomatoideae</taxon>
        <taxon>Melastomateae</taxon>
        <taxon>Melastoma</taxon>
    </lineage>
</organism>
<dbReference type="Proteomes" id="UP001057402">
    <property type="component" value="Chromosome 9"/>
</dbReference>
<evidence type="ECO:0000313" key="1">
    <source>
        <dbReference type="EMBL" id="KAI4325989.1"/>
    </source>
</evidence>
<protein>
    <submittedName>
        <fullName evidence="1">Uncharacterized protein</fullName>
    </submittedName>
</protein>
<gene>
    <name evidence="1" type="ORF">MLD38_031348</name>
</gene>
<dbReference type="EMBL" id="CM042888">
    <property type="protein sequence ID" value="KAI4325989.1"/>
    <property type="molecule type" value="Genomic_DNA"/>
</dbReference>